<dbReference type="AlphaFoldDB" id="A0AA91Q526"/>
<feature type="region of interest" description="Disordered" evidence="1">
    <location>
        <begin position="92"/>
        <end position="161"/>
    </location>
</feature>
<feature type="compositionally biased region" description="Basic and acidic residues" evidence="1">
    <location>
        <begin position="1"/>
        <end position="16"/>
    </location>
</feature>
<evidence type="ECO:0000256" key="1">
    <source>
        <dbReference type="SAM" id="MobiDB-lite"/>
    </source>
</evidence>
<organism evidence="2 3">
    <name type="scientific">Clavispora lusitaniae</name>
    <name type="common">Candida lusitaniae</name>
    <dbReference type="NCBI Taxonomy" id="36911"/>
    <lineage>
        <taxon>Eukaryota</taxon>
        <taxon>Fungi</taxon>
        <taxon>Dikarya</taxon>
        <taxon>Ascomycota</taxon>
        <taxon>Saccharomycotina</taxon>
        <taxon>Pichiomycetes</taxon>
        <taxon>Metschnikowiaceae</taxon>
        <taxon>Clavispora</taxon>
    </lineage>
</organism>
<dbReference type="EMBL" id="LYUB02000001">
    <property type="protein sequence ID" value="OVF10813.1"/>
    <property type="molecule type" value="Genomic_DNA"/>
</dbReference>
<gene>
    <name evidence="2" type="ORF">A9F13_01g02354</name>
</gene>
<name>A0AA91Q526_CLALS</name>
<feature type="region of interest" description="Disordered" evidence="1">
    <location>
        <begin position="1"/>
        <end position="72"/>
    </location>
</feature>
<feature type="compositionally biased region" description="Polar residues" evidence="1">
    <location>
        <begin position="29"/>
        <end position="40"/>
    </location>
</feature>
<dbReference type="KEGG" id="clus:A9F13_01g02354"/>
<feature type="compositionally biased region" description="Basic and acidic residues" evidence="1">
    <location>
        <begin position="52"/>
        <end position="64"/>
    </location>
</feature>
<reference evidence="2 3" key="1">
    <citation type="submission" date="2017-04" db="EMBL/GenBank/DDBJ databases">
        <title>Draft genome of the yeast Clavispora lusitaniae type strain CBS 6936.</title>
        <authorList>
            <person name="Durrens P."/>
            <person name="Klopp C."/>
            <person name="Biteau N."/>
            <person name="Fitton-Ouhabi V."/>
            <person name="Dementhon K."/>
            <person name="Accoceberry I."/>
            <person name="Sherman D.J."/>
            <person name="Noel T."/>
        </authorList>
    </citation>
    <scope>NUCLEOTIDE SEQUENCE [LARGE SCALE GENOMIC DNA]</scope>
    <source>
        <strain evidence="2 3">CBS 6936</strain>
    </source>
</reference>
<evidence type="ECO:0000313" key="3">
    <source>
        <dbReference type="Proteomes" id="UP000195602"/>
    </source>
</evidence>
<protein>
    <submittedName>
        <fullName evidence="2">Uncharacterized protein</fullName>
    </submittedName>
</protein>
<accession>A0AA91Q526</accession>
<sequence length="161" mass="17524">MPLFSRQKDSSKDTPKDTAPSEPPPYSEVDQNAGENSQAPTYAGKYGPNEYPPEKPHTYEHSDGATHSNATYTIPANDMYEVKPQQVNIAYETDGKHTRPGFKEYLESDHERVSSGNGPLPREAFGKKGAPLEPGRKNNKSTGGSTFPGSGGTTYFNAANR</sequence>
<proteinExistence type="predicted"/>
<dbReference type="Proteomes" id="UP000195602">
    <property type="component" value="Unassembled WGS sequence"/>
</dbReference>
<comment type="caution">
    <text evidence="2">The sequence shown here is derived from an EMBL/GenBank/DDBJ whole genome shotgun (WGS) entry which is preliminary data.</text>
</comment>
<feature type="compositionally biased region" description="Basic and acidic residues" evidence="1">
    <location>
        <begin position="93"/>
        <end position="113"/>
    </location>
</feature>
<evidence type="ECO:0000313" key="2">
    <source>
        <dbReference type="EMBL" id="OVF10813.1"/>
    </source>
</evidence>